<feature type="transmembrane region" description="Helical" evidence="6">
    <location>
        <begin position="41"/>
        <end position="65"/>
    </location>
</feature>
<accession>A0AAV2STW2</accession>
<comment type="subcellular location">
    <subcellularLocation>
        <location evidence="1 6">Membrane</location>
        <topology evidence="1 6">Multi-pass membrane protein</topology>
    </subcellularLocation>
</comment>
<evidence type="ECO:0000256" key="7">
    <source>
        <dbReference type="SAM" id="MobiDB-lite"/>
    </source>
</evidence>
<dbReference type="InterPro" id="IPR001727">
    <property type="entry name" value="GDT1-like"/>
</dbReference>
<comment type="similarity">
    <text evidence="2 6">Belongs to the GDT1 family.</text>
</comment>
<dbReference type="PROSITE" id="PS01214">
    <property type="entry name" value="UPF0016"/>
    <property type="match status" value="1"/>
</dbReference>
<dbReference type="EMBL" id="CAXKWB010122354">
    <property type="protein sequence ID" value="CAL4237700.1"/>
    <property type="molecule type" value="Genomic_DNA"/>
</dbReference>
<dbReference type="AlphaFoldDB" id="A0AAV2STW2"/>
<feature type="region of interest" description="Disordered" evidence="7">
    <location>
        <begin position="106"/>
        <end position="148"/>
    </location>
</feature>
<feature type="transmembrane region" description="Helical" evidence="6">
    <location>
        <begin position="6"/>
        <end position="29"/>
    </location>
</feature>
<proteinExistence type="inferred from homology"/>
<gene>
    <name evidence="8" type="ORF">MNOR_LOCUS40396</name>
</gene>
<protein>
    <recommendedName>
        <fullName evidence="6">GDT1 family protein</fullName>
    </recommendedName>
</protein>
<dbReference type="Proteomes" id="UP001497623">
    <property type="component" value="Unassembled WGS sequence"/>
</dbReference>
<evidence type="ECO:0000256" key="1">
    <source>
        <dbReference type="ARBA" id="ARBA00004141"/>
    </source>
</evidence>
<comment type="caution">
    <text evidence="8">The sequence shown here is derived from an EMBL/GenBank/DDBJ whole genome shotgun (WGS) entry which is preliminary data.</text>
</comment>
<evidence type="ECO:0000256" key="2">
    <source>
        <dbReference type="ARBA" id="ARBA00009190"/>
    </source>
</evidence>
<dbReference type="GO" id="GO:0016020">
    <property type="term" value="C:membrane"/>
    <property type="evidence" value="ECO:0007669"/>
    <property type="project" value="UniProtKB-SubCell"/>
</dbReference>
<sequence length="148" mass="16618">IAESMVFTHAFVGSLCIILVSEIGDKTFFIAAIMAMNHPRLIVFLGSIIALGGMHILSALFGYVITVIPRVYTFYASTALFFLFGLKMLREAWVMKSEDAREELEEVASDLKRRDEDADIEEREVRPERENLQSPNAAEQGEAIEMVS</sequence>
<keyword evidence="3 6" id="KW-0812">Transmembrane</keyword>
<dbReference type="GO" id="GO:0032472">
    <property type="term" value="P:Golgi calcium ion transport"/>
    <property type="evidence" value="ECO:0007669"/>
    <property type="project" value="TreeGrafter"/>
</dbReference>
<name>A0AAV2STW2_MEGNR</name>
<feature type="non-terminal residue" evidence="8">
    <location>
        <position position="148"/>
    </location>
</feature>
<evidence type="ECO:0000256" key="3">
    <source>
        <dbReference type="ARBA" id="ARBA00022692"/>
    </source>
</evidence>
<reference evidence="8 9" key="1">
    <citation type="submission" date="2024-05" db="EMBL/GenBank/DDBJ databases">
        <authorList>
            <person name="Wallberg A."/>
        </authorList>
    </citation>
    <scope>NUCLEOTIDE SEQUENCE [LARGE SCALE GENOMIC DNA]</scope>
</reference>
<keyword evidence="9" id="KW-1185">Reference proteome</keyword>
<dbReference type="GO" id="GO:0015085">
    <property type="term" value="F:calcium ion transmembrane transporter activity"/>
    <property type="evidence" value="ECO:0007669"/>
    <property type="project" value="TreeGrafter"/>
</dbReference>
<dbReference type="Pfam" id="PF01169">
    <property type="entry name" value="GDT1"/>
    <property type="match status" value="1"/>
</dbReference>
<feature type="non-terminal residue" evidence="8">
    <location>
        <position position="1"/>
    </location>
</feature>
<dbReference type="PANTHER" id="PTHR12608:SF1">
    <property type="entry name" value="TRANSMEMBRANE PROTEIN 165"/>
    <property type="match status" value="1"/>
</dbReference>
<keyword evidence="5 6" id="KW-0472">Membrane</keyword>
<dbReference type="GO" id="GO:0005384">
    <property type="term" value="F:manganese ion transmembrane transporter activity"/>
    <property type="evidence" value="ECO:0007669"/>
    <property type="project" value="TreeGrafter"/>
</dbReference>
<organism evidence="8 9">
    <name type="scientific">Meganyctiphanes norvegica</name>
    <name type="common">Northern krill</name>
    <name type="synonym">Thysanopoda norvegica</name>
    <dbReference type="NCBI Taxonomy" id="48144"/>
    <lineage>
        <taxon>Eukaryota</taxon>
        <taxon>Metazoa</taxon>
        <taxon>Ecdysozoa</taxon>
        <taxon>Arthropoda</taxon>
        <taxon>Crustacea</taxon>
        <taxon>Multicrustacea</taxon>
        <taxon>Malacostraca</taxon>
        <taxon>Eumalacostraca</taxon>
        <taxon>Eucarida</taxon>
        <taxon>Euphausiacea</taxon>
        <taxon>Euphausiidae</taxon>
        <taxon>Meganyctiphanes</taxon>
    </lineage>
</organism>
<comment type="caution">
    <text evidence="6">Lacks conserved residue(s) required for the propagation of feature annotation.</text>
</comment>
<evidence type="ECO:0000256" key="4">
    <source>
        <dbReference type="ARBA" id="ARBA00022989"/>
    </source>
</evidence>
<dbReference type="PANTHER" id="PTHR12608">
    <property type="entry name" value="TRANSMEMBRANE PROTEIN HTP-1 RELATED"/>
    <property type="match status" value="1"/>
</dbReference>
<evidence type="ECO:0000256" key="6">
    <source>
        <dbReference type="RuleBase" id="RU365102"/>
    </source>
</evidence>
<dbReference type="GO" id="GO:0005794">
    <property type="term" value="C:Golgi apparatus"/>
    <property type="evidence" value="ECO:0007669"/>
    <property type="project" value="TreeGrafter"/>
</dbReference>
<evidence type="ECO:0000256" key="5">
    <source>
        <dbReference type="ARBA" id="ARBA00023136"/>
    </source>
</evidence>
<evidence type="ECO:0000313" key="8">
    <source>
        <dbReference type="EMBL" id="CAL4237700.1"/>
    </source>
</evidence>
<dbReference type="InterPro" id="IPR049555">
    <property type="entry name" value="GDT1-like_CS"/>
</dbReference>
<evidence type="ECO:0000313" key="9">
    <source>
        <dbReference type="Proteomes" id="UP001497623"/>
    </source>
</evidence>
<keyword evidence="4 6" id="KW-1133">Transmembrane helix</keyword>
<feature type="transmembrane region" description="Helical" evidence="6">
    <location>
        <begin position="71"/>
        <end position="89"/>
    </location>
</feature>
<dbReference type="GO" id="GO:0032468">
    <property type="term" value="P:Golgi calcium ion homeostasis"/>
    <property type="evidence" value="ECO:0007669"/>
    <property type="project" value="TreeGrafter"/>
</dbReference>